<evidence type="ECO:0000256" key="10">
    <source>
        <dbReference type="ARBA" id="ARBA00023004"/>
    </source>
</evidence>
<dbReference type="InterPro" id="IPR009051">
    <property type="entry name" value="Helical_ferredxn"/>
</dbReference>
<dbReference type="SUPFAM" id="SSF54292">
    <property type="entry name" value="2Fe-2S ferredoxin-like"/>
    <property type="match status" value="1"/>
</dbReference>
<dbReference type="InterPro" id="IPR012675">
    <property type="entry name" value="Beta-grasp_dom_sf"/>
</dbReference>
<evidence type="ECO:0000256" key="6">
    <source>
        <dbReference type="ARBA" id="ARBA00022532"/>
    </source>
</evidence>
<dbReference type="GO" id="GO:0051538">
    <property type="term" value="F:3 iron, 4 sulfur cluster binding"/>
    <property type="evidence" value="ECO:0007669"/>
    <property type="project" value="UniProtKB-KW"/>
</dbReference>
<dbReference type="SUPFAM" id="SSF46548">
    <property type="entry name" value="alpha-helical ferredoxin"/>
    <property type="match status" value="1"/>
</dbReference>
<dbReference type="Gene3D" id="1.10.1060.10">
    <property type="entry name" value="Alpha-helical ferredoxin"/>
    <property type="match status" value="1"/>
</dbReference>
<comment type="cofactor">
    <cofactor evidence="2">
        <name>[4Fe-4S] cluster</name>
        <dbReference type="ChEBI" id="CHEBI:49883"/>
    </cofactor>
</comment>
<evidence type="ECO:0000256" key="9">
    <source>
        <dbReference type="ARBA" id="ARBA00023002"/>
    </source>
</evidence>
<evidence type="ECO:0000313" key="15">
    <source>
        <dbReference type="EMBL" id="GEQ12588.1"/>
    </source>
</evidence>
<keyword evidence="12" id="KW-0003">3Fe-4S</keyword>
<dbReference type="EMBL" id="BKBA01000003">
    <property type="protein sequence ID" value="GEQ12588.1"/>
    <property type="molecule type" value="Genomic_DNA"/>
</dbReference>
<dbReference type="GO" id="GO:0051539">
    <property type="term" value="F:4 iron, 4 sulfur cluster binding"/>
    <property type="evidence" value="ECO:0007669"/>
    <property type="project" value="UniProtKB-KW"/>
</dbReference>
<comment type="cofactor">
    <cofactor evidence="1">
        <name>[3Fe-4S] cluster</name>
        <dbReference type="ChEBI" id="CHEBI:21137"/>
    </cofactor>
</comment>
<dbReference type="PANTHER" id="PTHR11921:SF41">
    <property type="entry name" value="SUCCINATE DEHYDROGENASE"/>
    <property type="match status" value="1"/>
</dbReference>
<dbReference type="GO" id="GO:0022904">
    <property type="term" value="P:respiratory electron transport chain"/>
    <property type="evidence" value="ECO:0007669"/>
    <property type="project" value="TreeGrafter"/>
</dbReference>
<proteinExistence type="inferred from homology"/>
<evidence type="ECO:0000256" key="12">
    <source>
        <dbReference type="ARBA" id="ARBA00023291"/>
    </source>
</evidence>
<keyword evidence="9" id="KW-0560">Oxidoreductase</keyword>
<dbReference type="NCBIfam" id="NF005746">
    <property type="entry name" value="PRK07570.1"/>
    <property type="match status" value="1"/>
</dbReference>
<evidence type="ECO:0000259" key="14">
    <source>
        <dbReference type="PROSITE" id="PS51379"/>
    </source>
</evidence>
<dbReference type="InterPro" id="IPR025192">
    <property type="entry name" value="Succ_DH/fum_Rdtase_N"/>
</dbReference>
<evidence type="ECO:0000256" key="5">
    <source>
        <dbReference type="ARBA" id="ARBA00022485"/>
    </source>
</evidence>
<dbReference type="InterPro" id="IPR017900">
    <property type="entry name" value="4Fe4S_Fe_S_CS"/>
</dbReference>
<dbReference type="Pfam" id="PF13183">
    <property type="entry name" value="Fer4_8"/>
    <property type="match status" value="1"/>
</dbReference>
<dbReference type="OrthoDB" id="9804391at2"/>
<dbReference type="InterPro" id="IPR050573">
    <property type="entry name" value="SDH/FRD_Iron-Sulfur"/>
</dbReference>
<evidence type="ECO:0000313" key="16">
    <source>
        <dbReference type="Proteomes" id="UP000321793"/>
    </source>
</evidence>
<evidence type="ECO:0000256" key="7">
    <source>
        <dbReference type="ARBA" id="ARBA00022714"/>
    </source>
</evidence>
<dbReference type="InterPro" id="IPR017896">
    <property type="entry name" value="4Fe4S_Fe-S-bd"/>
</dbReference>
<gene>
    <name evidence="15" type="ORF">KLO01_06350</name>
</gene>
<comment type="cofactor">
    <cofactor evidence="13">
        <name>[2Fe-2S] cluster</name>
        <dbReference type="ChEBI" id="CHEBI:190135"/>
    </cofactor>
</comment>
<dbReference type="GO" id="GO:0046872">
    <property type="term" value="F:metal ion binding"/>
    <property type="evidence" value="ECO:0007669"/>
    <property type="project" value="UniProtKB-KW"/>
</dbReference>
<evidence type="ECO:0000256" key="3">
    <source>
        <dbReference type="ARBA" id="ARBA00009433"/>
    </source>
</evidence>
<dbReference type="Gene3D" id="3.10.20.30">
    <property type="match status" value="1"/>
</dbReference>
<protein>
    <recommendedName>
        <fullName evidence="4">succinate dehydrogenase</fullName>
        <ecNumber evidence="4">1.3.5.1</ecNumber>
    </recommendedName>
</protein>
<comment type="similarity">
    <text evidence="3">Belongs to the succinate dehydrogenase/fumarate reductase iron-sulfur protein family.</text>
</comment>
<organism evidence="15 16">
    <name type="scientific">Knoellia locipacati</name>
    <dbReference type="NCBI Taxonomy" id="882824"/>
    <lineage>
        <taxon>Bacteria</taxon>
        <taxon>Bacillati</taxon>
        <taxon>Actinomycetota</taxon>
        <taxon>Actinomycetes</taxon>
        <taxon>Micrococcales</taxon>
        <taxon>Intrasporangiaceae</taxon>
        <taxon>Knoellia</taxon>
    </lineage>
</organism>
<dbReference type="AlphaFoldDB" id="A0A512SX90"/>
<dbReference type="NCBIfam" id="TIGR00384">
    <property type="entry name" value="dhsB"/>
    <property type="match status" value="1"/>
</dbReference>
<dbReference type="PROSITE" id="PS51379">
    <property type="entry name" value="4FE4S_FER_2"/>
    <property type="match status" value="1"/>
</dbReference>
<evidence type="ECO:0000256" key="13">
    <source>
        <dbReference type="ARBA" id="ARBA00034078"/>
    </source>
</evidence>
<dbReference type="InterPro" id="IPR006058">
    <property type="entry name" value="2Fe2S_fd_BS"/>
</dbReference>
<dbReference type="PANTHER" id="PTHR11921">
    <property type="entry name" value="SUCCINATE DEHYDROGENASE IRON-SULFUR PROTEIN"/>
    <property type="match status" value="1"/>
</dbReference>
<keyword evidence="8" id="KW-0479">Metal-binding</keyword>
<dbReference type="PROSITE" id="PS00197">
    <property type="entry name" value="2FE2S_FER_1"/>
    <property type="match status" value="1"/>
</dbReference>
<dbReference type="Proteomes" id="UP000321793">
    <property type="component" value="Unassembled WGS sequence"/>
</dbReference>
<keyword evidence="11" id="KW-0411">Iron-sulfur</keyword>
<keyword evidence="7" id="KW-0001">2Fe-2S</keyword>
<keyword evidence="10" id="KW-0408">Iron</keyword>
<comment type="caution">
    <text evidence="15">The sequence shown here is derived from an EMBL/GenBank/DDBJ whole genome shotgun (WGS) entry which is preliminary data.</text>
</comment>
<dbReference type="RefSeq" id="WP_147062087.1">
    <property type="nucleotide sequence ID" value="NZ_BAABDN010000001.1"/>
</dbReference>
<dbReference type="GO" id="GO:0009055">
    <property type="term" value="F:electron transfer activity"/>
    <property type="evidence" value="ECO:0007669"/>
    <property type="project" value="InterPro"/>
</dbReference>
<evidence type="ECO:0000256" key="11">
    <source>
        <dbReference type="ARBA" id="ARBA00023014"/>
    </source>
</evidence>
<evidence type="ECO:0000256" key="1">
    <source>
        <dbReference type="ARBA" id="ARBA00001927"/>
    </source>
</evidence>
<dbReference type="EC" id="1.3.5.1" evidence="4"/>
<reference evidence="15 16" key="1">
    <citation type="submission" date="2019-07" db="EMBL/GenBank/DDBJ databases">
        <title>Whole genome shotgun sequence of Knoellia locipacati NBRC 109775.</title>
        <authorList>
            <person name="Hosoyama A."/>
            <person name="Uohara A."/>
            <person name="Ohji S."/>
            <person name="Ichikawa N."/>
        </authorList>
    </citation>
    <scope>NUCLEOTIDE SEQUENCE [LARGE SCALE GENOMIC DNA]</scope>
    <source>
        <strain evidence="15 16">NBRC 109775</strain>
    </source>
</reference>
<evidence type="ECO:0000256" key="2">
    <source>
        <dbReference type="ARBA" id="ARBA00001966"/>
    </source>
</evidence>
<name>A0A512SX90_9MICO</name>
<keyword evidence="16" id="KW-1185">Reference proteome</keyword>
<dbReference type="InterPro" id="IPR004489">
    <property type="entry name" value="Succ_DH/fum_Rdtase_Fe-S"/>
</dbReference>
<dbReference type="GO" id="GO:0006099">
    <property type="term" value="P:tricarboxylic acid cycle"/>
    <property type="evidence" value="ECO:0007669"/>
    <property type="project" value="UniProtKB-KW"/>
</dbReference>
<dbReference type="Pfam" id="PF13085">
    <property type="entry name" value="Fer2_3"/>
    <property type="match status" value="1"/>
</dbReference>
<dbReference type="PROSITE" id="PS00198">
    <property type="entry name" value="4FE4S_FER_1"/>
    <property type="match status" value="1"/>
</dbReference>
<dbReference type="InterPro" id="IPR036010">
    <property type="entry name" value="2Fe-2S_ferredoxin-like_sf"/>
</dbReference>
<keyword evidence="5" id="KW-0004">4Fe-4S</keyword>
<dbReference type="GO" id="GO:0051537">
    <property type="term" value="F:2 iron, 2 sulfur cluster binding"/>
    <property type="evidence" value="ECO:0007669"/>
    <property type="project" value="UniProtKB-KW"/>
</dbReference>
<evidence type="ECO:0000256" key="4">
    <source>
        <dbReference type="ARBA" id="ARBA00012792"/>
    </source>
</evidence>
<keyword evidence="6" id="KW-0816">Tricarboxylic acid cycle</keyword>
<evidence type="ECO:0000256" key="8">
    <source>
        <dbReference type="ARBA" id="ARBA00022723"/>
    </source>
</evidence>
<sequence>MNLTLKIWRQTGPNDKGGLVTYQVSDISPDMSFLEMLDVLNEELNAKGDEPIAFDSDCREGICGMCGLMISGHAHGPERTTTCQLHMRSFKDGETITVEPWRAEAFPIVRDLVVDRGAFDRIIQSGGYISANTGAAPDAHAAPVPKPNADRAFMAAECIGCGACVAACPNASGMLFMGAKITHLGELPQGQPERDARVVSMVNQHDHEGFGGCTNIGACSQACPKGIPQDVISQLNKDLRTALKHGH</sequence>
<feature type="domain" description="4Fe-4S ferredoxin-type" evidence="14">
    <location>
        <begin position="149"/>
        <end position="180"/>
    </location>
</feature>
<dbReference type="GO" id="GO:0008177">
    <property type="term" value="F:succinate dehydrogenase (quinone) activity"/>
    <property type="evidence" value="ECO:0007669"/>
    <property type="project" value="UniProtKB-EC"/>
</dbReference>
<accession>A0A512SX90</accession>